<evidence type="ECO:0000259" key="2">
    <source>
        <dbReference type="Pfam" id="PF12740"/>
    </source>
</evidence>
<comment type="caution">
    <text evidence="3">The sequence shown here is derived from an EMBL/GenBank/DDBJ whole genome shotgun (WGS) entry which is preliminary data.</text>
</comment>
<accession>A0ABU8S4G3</accession>
<evidence type="ECO:0000313" key="3">
    <source>
        <dbReference type="EMBL" id="MEJ6008850.1"/>
    </source>
</evidence>
<dbReference type="Proteomes" id="UP001379235">
    <property type="component" value="Unassembled WGS sequence"/>
</dbReference>
<keyword evidence="1" id="KW-0732">Signal</keyword>
<keyword evidence="4" id="KW-1185">Reference proteome</keyword>
<dbReference type="InterPro" id="IPR029058">
    <property type="entry name" value="AB_hydrolase_fold"/>
</dbReference>
<feature type="domain" description="PET hydrolase/cutinase-like" evidence="2">
    <location>
        <begin position="78"/>
        <end position="214"/>
    </location>
</feature>
<dbReference type="RefSeq" id="WP_339964521.1">
    <property type="nucleotide sequence ID" value="NZ_JBBHJY010000001.1"/>
</dbReference>
<sequence>MIRKLTLMLGAALLSSTIPAAQASTGPLPVRIEVAPDLRYHTIFRPAALPAKGALPLVVFAGGGCRNAGARFRELLSEVASHGYYVISIGEIGEPEWDANLKNEPRYNGRPTKTDVSQIDWAVDWAEAQNARKGSKLSGKIDTSRIALMGQSCGGVQVTDAASRSKGITTLVVLNSGLFPDDRQMGGSEVKRADLPKLALPTMILLGGKDDIAYDNGQANFDLLTGAPTFLASADYGHRATYFEKDGGLFGTVVRDWLAWRIKGDTAAAKRFTGADCGLCKDKEWSVRQRGL</sequence>
<gene>
    <name evidence="3" type="ORF">WG900_02840</name>
</gene>
<dbReference type="PANTHER" id="PTHR33428">
    <property type="entry name" value="CHLOROPHYLLASE-2, CHLOROPLASTIC"/>
    <property type="match status" value="1"/>
</dbReference>
<evidence type="ECO:0000256" key="1">
    <source>
        <dbReference type="SAM" id="SignalP"/>
    </source>
</evidence>
<dbReference type="SUPFAM" id="SSF53474">
    <property type="entry name" value="alpha/beta-Hydrolases"/>
    <property type="match status" value="1"/>
</dbReference>
<dbReference type="EMBL" id="JBBHJY010000001">
    <property type="protein sequence ID" value="MEJ6008850.1"/>
    <property type="molecule type" value="Genomic_DNA"/>
</dbReference>
<feature type="signal peptide" evidence="1">
    <location>
        <begin position="1"/>
        <end position="23"/>
    </location>
</feature>
<dbReference type="Gene3D" id="3.40.50.1820">
    <property type="entry name" value="alpha/beta hydrolase"/>
    <property type="match status" value="1"/>
</dbReference>
<dbReference type="Pfam" id="PF12740">
    <property type="entry name" value="PETase"/>
    <property type="match status" value="1"/>
</dbReference>
<protein>
    <recommendedName>
        <fullName evidence="2">PET hydrolase/cutinase-like domain-containing protein</fullName>
    </recommendedName>
</protein>
<dbReference type="InterPro" id="IPR041127">
    <property type="entry name" value="PET_hydrolase/cutinase-like"/>
</dbReference>
<feature type="chain" id="PRO_5046787925" description="PET hydrolase/cutinase-like domain-containing protein" evidence="1">
    <location>
        <begin position="24"/>
        <end position="292"/>
    </location>
</feature>
<name>A0ABU8S4G3_9SPHN</name>
<evidence type="ECO:0000313" key="4">
    <source>
        <dbReference type="Proteomes" id="UP001379235"/>
    </source>
</evidence>
<dbReference type="PANTHER" id="PTHR33428:SF14">
    <property type="entry name" value="CARBOXYLESTERASE TYPE B DOMAIN-CONTAINING PROTEIN"/>
    <property type="match status" value="1"/>
</dbReference>
<reference evidence="3 4" key="1">
    <citation type="submission" date="2024-03" db="EMBL/GenBank/DDBJ databases">
        <authorList>
            <person name="Jo J.-H."/>
        </authorList>
    </citation>
    <scope>NUCLEOTIDE SEQUENCE [LARGE SCALE GENOMIC DNA]</scope>
    <source>
        <strain evidence="3 4">AS3R-12</strain>
    </source>
</reference>
<proteinExistence type="predicted"/>
<organism evidence="3 4">
    <name type="scientific">Novosphingobium aquae</name>
    <dbReference type="NCBI Taxonomy" id="3133435"/>
    <lineage>
        <taxon>Bacteria</taxon>
        <taxon>Pseudomonadati</taxon>
        <taxon>Pseudomonadota</taxon>
        <taxon>Alphaproteobacteria</taxon>
        <taxon>Sphingomonadales</taxon>
        <taxon>Sphingomonadaceae</taxon>
        <taxon>Novosphingobium</taxon>
    </lineage>
</organism>